<sequence length="564" mass="65883">MYIAFKWLMVMALAMWLCLCFVDIYQNKIYDLINIEFKVKSISAPMFKNLSAKQQQPYKRKETLNLRIKNGDNNLFQYVMFVAGACMVLIYNKKNHIILYSTETVRRINIILLKKIIVIIKESIPFFTGTVIRDVQRSLKAINKVFIKIKAHTSSIYSMFRQENYKRVNIVLLEKVKELGQERKNLSQLLMAAIQENKNIRMRCQLENLAKNRLARHIENTQKQIKENKTRYVNFQQLYLTTHQENIFLKSRMKNLTREKDEAERNLIKLVNQVCQSKNNDLKAYCSRFIVRTKDNLLNSDVRSEIQQFLQKPGQSSDKSSDIAISHKLTECPSKKFELAETLQNDENLIDLVEDAPKLRGLPGECVWTVKDKEGMIQKLYEYETEFDNGDTIRRIRQYSVYHDKDCLLDFSNSTTFIRNSNIDISTLRKSFVNTDSKITKCYHHMMSDNLKKVDLSCISWKVIKNDGLDLEYTVPIPRSIADGILMELEETLCFFTGDLAQIKVFGKIYPLPRQQVAYGDPGITYTYSGITVPALPWPKPVLMLRDFLFTLKGIKYEFVLVNK</sequence>
<keyword evidence="3" id="KW-0472">Membrane</keyword>
<keyword evidence="2" id="KW-0175">Coiled coil</keyword>
<dbReference type="KEGG" id="dpl:KGM_206728"/>
<keyword evidence="3" id="KW-0812">Transmembrane</keyword>
<organism evidence="4 5">
    <name type="scientific">Danaus plexippus plexippus</name>
    <dbReference type="NCBI Taxonomy" id="278856"/>
    <lineage>
        <taxon>Eukaryota</taxon>
        <taxon>Metazoa</taxon>
        <taxon>Ecdysozoa</taxon>
        <taxon>Arthropoda</taxon>
        <taxon>Hexapoda</taxon>
        <taxon>Insecta</taxon>
        <taxon>Pterygota</taxon>
        <taxon>Neoptera</taxon>
        <taxon>Endopterygota</taxon>
        <taxon>Lepidoptera</taxon>
        <taxon>Glossata</taxon>
        <taxon>Ditrysia</taxon>
        <taxon>Papilionoidea</taxon>
        <taxon>Nymphalidae</taxon>
        <taxon>Danainae</taxon>
        <taxon>Danaini</taxon>
        <taxon>Danaina</taxon>
        <taxon>Danaus</taxon>
        <taxon>Danaus</taxon>
    </lineage>
</organism>
<dbReference type="SUPFAM" id="SSF51197">
    <property type="entry name" value="Clavaminate synthase-like"/>
    <property type="match status" value="1"/>
</dbReference>
<evidence type="ECO:0000256" key="2">
    <source>
        <dbReference type="SAM" id="Coils"/>
    </source>
</evidence>
<evidence type="ECO:0000313" key="5">
    <source>
        <dbReference type="Proteomes" id="UP000007151"/>
    </source>
</evidence>
<keyword evidence="5" id="KW-1185">Reference proteome</keyword>
<reference evidence="4 5" key="1">
    <citation type="journal article" date="2011" name="Cell">
        <title>The monarch butterfly genome yields insights into long-distance migration.</title>
        <authorList>
            <person name="Zhan S."/>
            <person name="Merlin C."/>
            <person name="Boore J.L."/>
            <person name="Reppert S.M."/>
        </authorList>
    </citation>
    <scope>NUCLEOTIDE SEQUENCE [LARGE SCALE GENOMIC DNA]</scope>
    <source>
        <strain evidence="4">F-2</strain>
    </source>
</reference>
<feature type="coiled-coil region" evidence="2">
    <location>
        <begin position="176"/>
        <end position="273"/>
    </location>
</feature>
<evidence type="ECO:0000313" key="4">
    <source>
        <dbReference type="EMBL" id="OWR43125.1"/>
    </source>
</evidence>
<dbReference type="Gene3D" id="2.60.120.590">
    <property type="entry name" value="Alpha-ketoglutarate-dependent dioxygenase AlkB-like"/>
    <property type="match status" value="1"/>
</dbReference>
<dbReference type="InterPro" id="IPR037151">
    <property type="entry name" value="AlkB-like_sf"/>
</dbReference>
<evidence type="ECO:0000256" key="3">
    <source>
        <dbReference type="SAM" id="Phobius"/>
    </source>
</evidence>
<gene>
    <name evidence="4" type="ORF">KGM_206728</name>
</gene>
<dbReference type="eggNOG" id="ENOG502RVZY">
    <property type="taxonomic scope" value="Eukaryota"/>
</dbReference>
<name>A0A212ENP5_DANPL</name>
<comment type="cofactor">
    <cofactor evidence="1">
        <name>Fe(2+)</name>
        <dbReference type="ChEBI" id="CHEBI:29033"/>
    </cofactor>
</comment>
<dbReference type="InParanoid" id="A0A212ENP5"/>
<comment type="caution">
    <text evidence="4">The sequence shown here is derived from an EMBL/GenBank/DDBJ whole genome shotgun (WGS) entry which is preliminary data.</text>
</comment>
<feature type="transmembrane region" description="Helical" evidence="3">
    <location>
        <begin position="75"/>
        <end position="92"/>
    </location>
</feature>
<dbReference type="EMBL" id="AGBW02013618">
    <property type="protein sequence ID" value="OWR43125.1"/>
    <property type="molecule type" value="Genomic_DNA"/>
</dbReference>
<dbReference type="AlphaFoldDB" id="A0A212ENP5"/>
<protein>
    <submittedName>
        <fullName evidence="4">AlkB alkylation repair protein 2</fullName>
    </submittedName>
</protein>
<feature type="transmembrane region" description="Helical" evidence="3">
    <location>
        <begin position="7"/>
        <end position="25"/>
    </location>
</feature>
<proteinExistence type="predicted"/>
<keyword evidence="3" id="KW-1133">Transmembrane helix</keyword>
<dbReference type="STRING" id="278856.A0A212ENP5"/>
<accession>A0A212ENP5</accession>
<dbReference type="Proteomes" id="UP000007151">
    <property type="component" value="Unassembled WGS sequence"/>
</dbReference>
<evidence type="ECO:0000256" key="1">
    <source>
        <dbReference type="ARBA" id="ARBA00001954"/>
    </source>
</evidence>